<dbReference type="Pfam" id="PF00348">
    <property type="entry name" value="polyprenyl_synt"/>
    <property type="match status" value="1"/>
</dbReference>
<dbReference type="RefSeq" id="WP_117158553.1">
    <property type="nucleotide sequence ID" value="NZ_QVID01000001.1"/>
</dbReference>
<gene>
    <name evidence="8" type="ORF">DZ858_05580</name>
</gene>
<dbReference type="Proteomes" id="UP000261082">
    <property type="component" value="Unassembled WGS sequence"/>
</dbReference>
<dbReference type="PROSITE" id="PS00723">
    <property type="entry name" value="POLYPRENYL_SYNTHASE_1"/>
    <property type="match status" value="1"/>
</dbReference>
<dbReference type="InterPro" id="IPR000092">
    <property type="entry name" value="Polyprenyl_synt"/>
</dbReference>
<evidence type="ECO:0000313" key="9">
    <source>
        <dbReference type="Proteomes" id="UP000261082"/>
    </source>
</evidence>
<evidence type="ECO:0000256" key="3">
    <source>
        <dbReference type="ARBA" id="ARBA00022679"/>
    </source>
</evidence>
<evidence type="ECO:0000256" key="4">
    <source>
        <dbReference type="ARBA" id="ARBA00022723"/>
    </source>
</evidence>
<comment type="cofactor">
    <cofactor evidence="1">
        <name>Mg(2+)</name>
        <dbReference type="ChEBI" id="CHEBI:18420"/>
    </cofactor>
</comment>
<sequence>MELLKKYNIALADELKKIVQIKEPEQLYEPIQYIVNIGGKRLRPILTLLTCDFFGTDFKKAMPAALAIELFHNFSLIHDDIMDKAPLRRGKETVHEKWDLNTGILSGDAMLILAYQLFEEYEPELFRELAKLFSKTAIEVCEGQQYDVDFEDRDDVTIDEYIKMIDYKTAVLLGAAMKMGAIVAGASESCKENMYKFGRNLGIAFQLQDDYLDVFGNPESFGKQVGGDIIENKKTFLYLTALNKSETIQAEELEHLYTINPREPSGKIETVTRIFKNSGAAEATQAEISKYTNKANELLEQIKISEEKKTELREFGEWLMKRTF</sequence>
<dbReference type="SUPFAM" id="SSF48576">
    <property type="entry name" value="Terpenoid synthases"/>
    <property type="match status" value="1"/>
</dbReference>
<evidence type="ECO:0000256" key="7">
    <source>
        <dbReference type="SAM" id="Coils"/>
    </source>
</evidence>
<evidence type="ECO:0000313" key="8">
    <source>
        <dbReference type="EMBL" id="RFN59531.1"/>
    </source>
</evidence>
<dbReference type="PROSITE" id="PS00444">
    <property type="entry name" value="POLYPRENYL_SYNTHASE_2"/>
    <property type="match status" value="1"/>
</dbReference>
<dbReference type="OrthoDB" id="9805316at2"/>
<dbReference type="Gene3D" id="1.10.600.10">
    <property type="entry name" value="Farnesyl Diphosphate Synthase"/>
    <property type="match status" value="1"/>
</dbReference>
<dbReference type="GO" id="GO:0004659">
    <property type="term" value="F:prenyltransferase activity"/>
    <property type="evidence" value="ECO:0007669"/>
    <property type="project" value="InterPro"/>
</dbReference>
<reference evidence="8 9" key="1">
    <citation type="journal article" date="2007" name="Int. J. Syst. Evol. Microbiol.">
        <title>Marixanthomonas ophiurae gen. nov., sp. nov., a marine bacterium of the family Flavobacteriaceae isolated from a deep-sea brittle star.</title>
        <authorList>
            <person name="Romanenko L.A."/>
            <person name="Uchino M."/>
            <person name="Frolova G.M."/>
            <person name="Mikhailov V.V."/>
        </authorList>
    </citation>
    <scope>NUCLEOTIDE SEQUENCE [LARGE SCALE GENOMIC DNA]</scope>
    <source>
        <strain evidence="8 9">KMM 3046</strain>
    </source>
</reference>
<comment type="similarity">
    <text evidence="2 6">Belongs to the FPP/GGPP synthase family.</text>
</comment>
<feature type="coiled-coil region" evidence="7">
    <location>
        <begin position="281"/>
        <end position="308"/>
    </location>
</feature>
<dbReference type="GO" id="GO:0008299">
    <property type="term" value="P:isoprenoid biosynthetic process"/>
    <property type="evidence" value="ECO:0007669"/>
    <property type="project" value="InterPro"/>
</dbReference>
<evidence type="ECO:0000256" key="5">
    <source>
        <dbReference type="ARBA" id="ARBA00022842"/>
    </source>
</evidence>
<dbReference type="CDD" id="cd00685">
    <property type="entry name" value="Trans_IPPS_HT"/>
    <property type="match status" value="1"/>
</dbReference>
<organism evidence="8 9">
    <name type="scientific">Marixanthomonas ophiurae</name>
    <dbReference type="NCBI Taxonomy" id="387659"/>
    <lineage>
        <taxon>Bacteria</taxon>
        <taxon>Pseudomonadati</taxon>
        <taxon>Bacteroidota</taxon>
        <taxon>Flavobacteriia</taxon>
        <taxon>Flavobacteriales</taxon>
        <taxon>Flavobacteriaceae</taxon>
        <taxon>Marixanthomonas</taxon>
    </lineage>
</organism>
<proteinExistence type="inferred from homology"/>
<dbReference type="PANTHER" id="PTHR12001:SF85">
    <property type="entry name" value="SHORT CHAIN ISOPRENYL DIPHOSPHATE SYNTHASE"/>
    <property type="match status" value="1"/>
</dbReference>
<dbReference type="SFLD" id="SFLDG01017">
    <property type="entry name" value="Polyprenyl_Transferase_Like"/>
    <property type="match status" value="1"/>
</dbReference>
<keyword evidence="3 6" id="KW-0808">Transferase</keyword>
<keyword evidence="5" id="KW-0460">Magnesium</keyword>
<keyword evidence="9" id="KW-1185">Reference proteome</keyword>
<dbReference type="GO" id="GO:0046872">
    <property type="term" value="F:metal ion binding"/>
    <property type="evidence" value="ECO:0007669"/>
    <property type="project" value="UniProtKB-KW"/>
</dbReference>
<dbReference type="InterPro" id="IPR008949">
    <property type="entry name" value="Isoprenoid_synthase_dom_sf"/>
</dbReference>
<dbReference type="InterPro" id="IPR033749">
    <property type="entry name" value="Polyprenyl_synt_CS"/>
</dbReference>
<dbReference type="EMBL" id="QVID01000001">
    <property type="protein sequence ID" value="RFN59531.1"/>
    <property type="molecule type" value="Genomic_DNA"/>
</dbReference>
<dbReference type="AlphaFoldDB" id="A0A3E1QBM6"/>
<protein>
    <submittedName>
        <fullName evidence="8">Polyprenyl synthetase family protein</fullName>
    </submittedName>
</protein>
<comment type="caution">
    <text evidence="8">The sequence shown here is derived from an EMBL/GenBank/DDBJ whole genome shotgun (WGS) entry which is preliminary data.</text>
</comment>
<keyword evidence="4" id="KW-0479">Metal-binding</keyword>
<dbReference type="SFLD" id="SFLDS00005">
    <property type="entry name" value="Isoprenoid_Synthase_Type_I"/>
    <property type="match status" value="1"/>
</dbReference>
<evidence type="ECO:0000256" key="1">
    <source>
        <dbReference type="ARBA" id="ARBA00001946"/>
    </source>
</evidence>
<name>A0A3E1QBM6_9FLAO</name>
<evidence type="ECO:0000256" key="2">
    <source>
        <dbReference type="ARBA" id="ARBA00006706"/>
    </source>
</evidence>
<dbReference type="PANTHER" id="PTHR12001">
    <property type="entry name" value="GERANYLGERANYL PYROPHOSPHATE SYNTHASE"/>
    <property type="match status" value="1"/>
</dbReference>
<evidence type="ECO:0000256" key="6">
    <source>
        <dbReference type="RuleBase" id="RU004466"/>
    </source>
</evidence>
<keyword evidence="7" id="KW-0175">Coiled coil</keyword>
<accession>A0A3E1QBM6</accession>